<name>A0A6J7S458_9ZZZZ</name>
<dbReference type="EMBL" id="CAFBPZ010000012">
    <property type="protein sequence ID" value="CAB5035612.1"/>
    <property type="molecule type" value="Genomic_DNA"/>
</dbReference>
<dbReference type="PANTHER" id="PTHR33361:SF15">
    <property type="entry name" value="DUF885 FAMILY LIPOPROTEIN"/>
    <property type="match status" value="1"/>
</dbReference>
<evidence type="ECO:0000313" key="1">
    <source>
        <dbReference type="EMBL" id="CAB4899036.1"/>
    </source>
</evidence>
<dbReference type="InterPro" id="IPR010281">
    <property type="entry name" value="DUF885"/>
</dbReference>
<reference evidence="2" key="1">
    <citation type="submission" date="2020-05" db="EMBL/GenBank/DDBJ databases">
        <authorList>
            <person name="Chiriac C."/>
            <person name="Salcher M."/>
            <person name="Ghai R."/>
            <person name="Kavagutti S V."/>
        </authorList>
    </citation>
    <scope>NUCLEOTIDE SEQUENCE</scope>
</reference>
<dbReference type="EMBL" id="CAFBMC010000039">
    <property type="protein sequence ID" value="CAB4899036.1"/>
    <property type="molecule type" value="Genomic_DNA"/>
</dbReference>
<gene>
    <name evidence="1" type="ORF">UFOPK3495_00859</name>
    <name evidence="2" type="ORF">UFOPK4237_00337</name>
</gene>
<proteinExistence type="predicted"/>
<accession>A0A6J7S458</accession>
<protein>
    <submittedName>
        <fullName evidence="2">Unannotated protein</fullName>
    </submittedName>
</protein>
<sequence length="542" mass="60103">MKKVFDGIASNVMTAMLRSEPIRATAMGEHSFDHLLPDYTAAGRELLALELGDYLTDLDAVDDLELTIEDQVDLEILRSAITRTLFELREVKSVTWNPMVWNPGNGLHSLLSREFAPMTERLESARARLAKIPGFLQNAKSELGNMPKIHVETAIGQIQGTLHLVQGTLTEHLGENSPEIRGAGAALISFIDWLTEQLPAATRDPRLGTHLYSALLWHALDDDTQAGELLAQANTHLLQTEQALIEAAAAYFNEPLDAVDLVARALDDVATKFPVTNADVLTQVSDSLARTISFLESVPLVSLPVTDVQVIEMPEIHRGVAVAYCDSPGPLETIELPTFVAVSPTPLDWSTERIESFYREYNGVQLHDLTIHEAFPGHVLQLAHSRVAEKATRVRAFGRSSVFIEGWAVYAEELMINSGFLPTDDEKSALGLRLQQLKMQARMTINAILDVRVHTDTIDEHEALDLMMRRGFQEEGEAVGKWRRALLTAGQLPTYFVGYLAVREIAADLRILHPTWTNSEVHDLMLKFGSPAPRHLRALLGL</sequence>
<dbReference type="Pfam" id="PF05960">
    <property type="entry name" value="DUF885"/>
    <property type="match status" value="1"/>
</dbReference>
<evidence type="ECO:0000313" key="2">
    <source>
        <dbReference type="EMBL" id="CAB5035612.1"/>
    </source>
</evidence>
<dbReference type="PANTHER" id="PTHR33361">
    <property type="entry name" value="GLR0591 PROTEIN"/>
    <property type="match status" value="1"/>
</dbReference>
<dbReference type="AlphaFoldDB" id="A0A6J7S458"/>
<organism evidence="2">
    <name type="scientific">freshwater metagenome</name>
    <dbReference type="NCBI Taxonomy" id="449393"/>
    <lineage>
        <taxon>unclassified sequences</taxon>
        <taxon>metagenomes</taxon>
        <taxon>ecological metagenomes</taxon>
    </lineage>
</organism>